<proteinExistence type="inferred from homology"/>
<sequence length="318" mass="32933">MSHAIEVSHLSKSFGEVHAVRDLNFTAQPGRVTGFLGPNGSGKTTTLSMLLGLAHPDAGTATIGGMPYAQLDRPALTVGAALSANFHAAHTGRAHLDIARRAIGAPETRVAEVLGLVGLSDSANRKAGGYSLGMRQRLALATALLGDPDVLVLDEPVNGLDPEGIRWIRLFLRHLASEGKTVLLSSHLLSEAQHTVDDLVVIRRGELMFAGPLNDLQSGARTVFVNTAAEHRAALVAALTAAGGTVGTEWGKRRHAAEPVISTAPIGVTGLDADQVGLIAFAAGVALSHLSAPEAELELSFLELTGDAADTVAEGARS</sequence>
<comment type="similarity">
    <text evidence="1">Belongs to the ABC transporter superfamily.</text>
</comment>
<reference evidence="6" key="1">
    <citation type="submission" date="2021-02" db="EMBL/GenBank/DDBJ databases">
        <title>Sequencing the genomes of 1000 actinobacteria strains.</title>
        <authorList>
            <person name="Klenk H.-P."/>
        </authorList>
    </citation>
    <scope>NUCLEOTIDE SEQUENCE</scope>
    <source>
        <strain evidence="6">DSM 22850</strain>
    </source>
</reference>
<dbReference type="PROSITE" id="PS50893">
    <property type="entry name" value="ABC_TRANSPORTER_2"/>
    <property type="match status" value="1"/>
</dbReference>
<accession>A0A940T3Y1</accession>
<organism evidence="6 7">
    <name type="scientific">Leucobacter exalbidus</name>
    <dbReference type="NCBI Taxonomy" id="662960"/>
    <lineage>
        <taxon>Bacteria</taxon>
        <taxon>Bacillati</taxon>
        <taxon>Actinomycetota</taxon>
        <taxon>Actinomycetes</taxon>
        <taxon>Micrococcales</taxon>
        <taxon>Microbacteriaceae</taxon>
        <taxon>Leucobacter</taxon>
    </lineage>
</organism>
<dbReference type="SMART" id="SM00382">
    <property type="entry name" value="AAA"/>
    <property type="match status" value="1"/>
</dbReference>
<name>A0A940T3Y1_9MICO</name>
<evidence type="ECO:0000256" key="2">
    <source>
        <dbReference type="ARBA" id="ARBA00022448"/>
    </source>
</evidence>
<feature type="domain" description="ABC transporter" evidence="5">
    <location>
        <begin position="5"/>
        <end position="229"/>
    </location>
</feature>
<protein>
    <submittedName>
        <fullName evidence="6">ABC-2 type transport system ATP-binding protein</fullName>
    </submittedName>
</protein>
<gene>
    <name evidence="6" type="ORF">JOF28_001500</name>
</gene>
<dbReference type="Gene3D" id="3.40.50.300">
    <property type="entry name" value="P-loop containing nucleotide triphosphate hydrolases"/>
    <property type="match status" value="1"/>
</dbReference>
<dbReference type="InterPro" id="IPR003439">
    <property type="entry name" value="ABC_transporter-like_ATP-bd"/>
</dbReference>
<comment type="caution">
    <text evidence="6">The sequence shown here is derived from an EMBL/GenBank/DDBJ whole genome shotgun (WGS) entry which is preliminary data.</text>
</comment>
<dbReference type="InterPro" id="IPR017871">
    <property type="entry name" value="ABC_transporter-like_CS"/>
</dbReference>
<keyword evidence="3" id="KW-0547">Nucleotide-binding</keyword>
<keyword evidence="4 6" id="KW-0067">ATP-binding</keyword>
<dbReference type="PANTHER" id="PTHR43335:SF4">
    <property type="entry name" value="ABC TRANSPORTER, ATP-BINDING PROTEIN"/>
    <property type="match status" value="1"/>
</dbReference>
<dbReference type="EMBL" id="JAFIDA010000001">
    <property type="protein sequence ID" value="MBP1326268.1"/>
    <property type="molecule type" value="Genomic_DNA"/>
</dbReference>
<evidence type="ECO:0000256" key="4">
    <source>
        <dbReference type="ARBA" id="ARBA00022840"/>
    </source>
</evidence>
<evidence type="ECO:0000259" key="5">
    <source>
        <dbReference type="PROSITE" id="PS50893"/>
    </source>
</evidence>
<dbReference type="AlphaFoldDB" id="A0A940T3Y1"/>
<dbReference type="Proteomes" id="UP000675163">
    <property type="component" value="Unassembled WGS sequence"/>
</dbReference>
<dbReference type="RefSeq" id="WP_342452118.1">
    <property type="nucleotide sequence ID" value="NZ_JAFIDA010000001.1"/>
</dbReference>
<evidence type="ECO:0000256" key="1">
    <source>
        <dbReference type="ARBA" id="ARBA00005417"/>
    </source>
</evidence>
<evidence type="ECO:0000313" key="6">
    <source>
        <dbReference type="EMBL" id="MBP1326268.1"/>
    </source>
</evidence>
<keyword evidence="7" id="KW-1185">Reference proteome</keyword>
<keyword evidence="2" id="KW-0813">Transport</keyword>
<dbReference type="InterPro" id="IPR027417">
    <property type="entry name" value="P-loop_NTPase"/>
</dbReference>
<evidence type="ECO:0000313" key="7">
    <source>
        <dbReference type="Proteomes" id="UP000675163"/>
    </source>
</evidence>
<dbReference type="PANTHER" id="PTHR43335">
    <property type="entry name" value="ABC TRANSPORTER, ATP-BINDING PROTEIN"/>
    <property type="match status" value="1"/>
</dbReference>
<dbReference type="Pfam" id="PF00005">
    <property type="entry name" value="ABC_tran"/>
    <property type="match status" value="1"/>
</dbReference>
<evidence type="ECO:0000256" key="3">
    <source>
        <dbReference type="ARBA" id="ARBA00022741"/>
    </source>
</evidence>
<dbReference type="GO" id="GO:0005524">
    <property type="term" value="F:ATP binding"/>
    <property type="evidence" value="ECO:0007669"/>
    <property type="project" value="UniProtKB-KW"/>
</dbReference>
<dbReference type="PROSITE" id="PS00211">
    <property type="entry name" value="ABC_TRANSPORTER_1"/>
    <property type="match status" value="1"/>
</dbReference>
<dbReference type="InterPro" id="IPR003593">
    <property type="entry name" value="AAA+_ATPase"/>
</dbReference>
<dbReference type="GO" id="GO:0016887">
    <property type="term" value="F:ATP hydrolysis activity"/>
    <property type="evidence" value="ECO:0007669"/>
    <property type="project" value="InterPro"/>
</dbReference>
<dbReference type="SUPFAM" id="SSF52540">
    <property type="entry name" value="P-loop containing nucleoside triphosphate hydrolases"/>
    <property type="match status" value="1"/>
</dbReference>